<dbReference type="SMART" id="SM00543">
    <property type="entry name" value="MIF4G"/>
    <property type="match status" value="1"/>
</dbReference>
<dbReference type="InterPro" id="IPR003891">
    <property type="entry name" value="Initiation_fac_eIF4g_MI"/>
</dbReference>
<feature type="compositionally biased region" description="Basic and acidic residues" evidence="6">
    <location>
        <begin position="335"/>
        <end position="353"/>
    </location>
</feature>
<dbReference type="FunFam" id="1.25.40.180:FF:000042">
    <property type="entry name" value="Eukaryotic translation initiation factor 4 gamma"/>
    <property type="match status" value="1"/>
</dbReference>
<dbReference type="PROSITE" id="PS51366">
    <property type="entry name" value="MI"/>
    <property type="match status" value="1"/>
</dbReference>
<organism evidence="9">
    <name type="scientific">Scylla olivacea</name>
    <name type="common">Orange mud crab</name>
    <name type="synonym">Cancer olivacea</name>
    <dbReference type="NCBI Taxonomy" id="85551"/>
    <lineage>
        <taxon>Eukaryota</taxon>
        <taxon>Metazoa</taxon>
        <taxon>Ecdysozoa</taxon>
        <taxon>Arthropoda</taxon>
        <taxon>Crustacea</taxon>
        <taxon>Multicrustacea</taxon>
        <taxon>Malacostraca</taxon>
        <taxon>Eumalacostraca</taxon>
        <taxon>Eucarida</taxon>
        <taxon>Decapoda</taxon>
        <taxon>Pleocyemata</taxon>
        <taxon>Brachyura</taxon>
        <taxon>Eubrachyura</taxon>
        <taxon>Portunoidea</taxon>
        <taxon>Portunidae</taxon>
        <taxon>Portuninae</taxon>
        <taxon>Scylla</taxon>
    </lineage>
</organism>
<dbReference type="SMART" id="SM00544">
    <property type="entry name" value="MA3"/>
    <property type="match status" value="1"/>
</dbReference>
<dbReference type="PANTHER" id="PTHR23253:SF78">
    <property type="entry name" value="EUKARYOTIC TRANSLATION INITIATION FACTOR 4G1, ISOFORM B-RELATED"/>
    <property type="match status" value="1"/>
</dbReference>
<dbReference type="InterPro" id="IPR003307">
    <property type="entry name" value="W2_domain"/>
</dbReference>
<evidence type="ECO:0000256" key="3">
    <source>
        <dbReference type="ARBA" id="ARBA00022553"/>
    </source>
</evidence>
<feature type="compositionally biased region" description="Basic and acidic residues" evidence="6">
    <location>
        <begin position="303"/>
        <end position="324"/>
    </location>
</feature>
<feature type="region of interest" description="Disordered" evidence="6">
    <location>
        <begin position="303"/>
        <end position="379"/>
    </location>
</feature>
<dbReference type="GO" id="GO:0003729">
    <property type="term" value="F:mRNA binding"/>
    <property type="evidence" value="ECO:0007669"/>
    <property type="project" value="TreeGrafter"/>
</dbReference>
<keyword evidence="5" id="KW-0648">Protein biosynthesis</keyword>
<feature type="compositionally biased region" description="Basic and acidic residues" evidence="6">
    <location>
        <begin position="408"/>
        <end position="418"/>
    </location>
</feature>
<dbReference type="GO" id="GO:0003743">
    <property type="term" value="F:translation initiation factor activity"/>
    <property type="evidence" value="ECO:0007669"/>
    <property type="project" value="UniProtKB-KW"/>
</dbReference>
<evidence type="ECO:0008006" key="10">
    <source>
        <dbReference type="Google" id="ProtNLM"/>
    </source>
</evidence>
<dbReference type="Pfam" id="PF02847">
    <property type="entry name" value="MA3"/>
    <property type="match status" value="1"/>
</dbReference>
<dbReference type="Pfam" id="PF02020">
    <property type="entry name" value="W2"/>
    <property type="match status" value="1"/>
</dbReference>
<evidence type="ECO:0000256" key="5">
    <source>
        <dbReference type="ARBA" id="ARBA00022917"/>
    </source>
</evidence>
<reference evidence="9" key="1">
    <citation type="submission" date="2015-09" db="EMBL/GenBank/DDBJ databases">
        <title>Scylla olivacea transcriptome.</title>
        <authorList>
            <person name="Ikhwanuddin M."/>
        </authorList>
    </citation>
    <scope>NUCLEOTIDE SEQUENCE</scope>
</reference>
<dbReference type="PROSITE" id="PS51363">
    <property type="entry name" value="W2"/>
    <property type="match status" value="1"/>
</dbReference>
<feature type="region of interest" description="Disordered" evidence="6">
    <location>
        <begin position="393"/>
        <end position="511"/>
    </location>
</feature>
<evidence type="ECO:0000256" key="4">
    <source>
        <dbReference type="ARBA" id="ARBA00022845"/>
    </source>
</evidence>
<protein>
    <recommendedName>
        <fullName evidence="10">W2 domain-containing protein</fullName>
    </recommendedName>
</protein>
<feature type="compositionally biased region" description="Basic and acidic residues" evidence="6">
    <location>
        <begin position="484"/>
        <end position="508"/>
    </location>
</feature>
<evidence type="ECO:0000259" key="8">
    <source>
        <dbReference type="PROSITE" id="PS51366"/>
    </source>
</evidence>
<dbReference type="PANTHER" id="PTHR23253">
    <property type="entry name" value="EUKARYOTIC TRANSLATION INITIATION FACTOR 4 GAMMA"/>
    <property type="match status" value="1"/>
</dbReference>
<sequence length="875" mass="98811">MVSRGSQRGREPGAPVPRSTSGRGGKIIIIQSTGREPKLKTTENAWKPSLKDNSSASDDIQVLKVMKGILNKLTPEKFGKLVDTVKTMPINTTERLSAVIDLIFEKAVDEQSFSSTYAQMCQVLSLMSVRGNGSESNSGKQEVKFRNLIINKCQKEFEKDNTDDFRTERIKEIEACTDPEKKQELEAKLMYDETKLRKRSVGNIRFIGELYKLRMLTSPIMMRIIGTLLERGDEESLECLCKLLTTIGKILETQCAQQPKAMSELDKYFKVMDKIVQERQTVTRVRFLMMDVIDLRQNSWVPRREDNKPKTKAQVQEEVKREEFEQQMALASNPGRRDDRDRDRDRRRLRDNRGSQMSDEGWSTVASTKGRTSFDSSRLKTFSRPGVTEVTLRSNFGDWGRGSSGGGLKDHSENKQQESNRFNVLVDSMGSNSLAGDNRRNTPSMGGNRLAPGSGPARQGSFGSKSMPPLNDKESAISAVKKFVAPDRSKSTSRPESRDNSIPREPEPLRGYAQVDVDALQKVSVAIVDEYTHNSDPEEAKLCVKEKFELNTMKFFVQFSLEWVLDRDSKKRKMVGQLYHDLIMEKLLTAEQLLEGSQETLGMVEDFLIDIPQVCDYLGEIFAPCLNDNAVSIHRLVDLAQYAGNKKAHIIASILSRAAMIMSPNKVSDLWNSSGISWSSILPPSANIDEFLTKHQVEFTVDRNKTGNHSGWNPQKVESEFLTLFKRASNDEIFGWIDANIGNDAKSSKFIRALVTALVESQAATSNDGSSIRVSEDFEEKMKNRLAVVLKYVDGNEMLEMQCIYALQALCVKHQYPQGLLEKCFNAFYDSEVVSEEAFEEWVNSKDPEEQEGKGVCITSVQSFMRWLKEADEEV</sequence>
<dbReference type="AlphaFoldDB" id="A0A0P4WBS7"/>
<dbReference type="InterPro" id="IPR003890">
    <property type="entry name" value="MIF4G-like_typ-3"/>
</dbReference>
<evidence type="ECO:0000256" key="1">
    <source>
        <dbReference type="ARBA" id="ARBA00005775"/>
    </source>
</evidence>
<dbReference type="GO" id="GO:0016281">
    <property type="term" value="C:eukaryotic translation initiation factor 4F complex"/>
    <property type="evidence" value="ECO:0007669"/>
    <property type="project" value="TreeGrafter"/>
</dbReference>
<feature type="region of interest" description="Disordered" evidence="6">
    <location>
        <begin position="1"/>
        <end position="40"/>
    </location>
</feature>
<evidence type="ECO:0000313" key="9">
    <source>
        <dbReference type="EMBL" id="JAI66004.1"/>
    </source>
</evidence>
<feature type="domain" description="MI" evidence="8">
    <location>
        <begin position="519"/>
        <end position="641"/>
    </location>
</feature>
<dbReference type="CDD" id="cd11559">
    <property type="entry name" value="W2_eIF4G1_like"/>
    <property type="match status" value="1"/>
</dbReference>
<feature type="compositionally biased region" description="Polar residues" evidence="6">
    <location>
        <begin position="429"/>
        <end position="445"/>
    </location>
</feature>
<dbReference type="InterPro" id="IPR016024">
    <property type="entry name" value="ARM-type_fold"/>
</dbReference>
<evidence type="ECO:0000256" key="2">
    <source>
        <dbReference type="ARBA" id="ARBA00022540"/>
    </source>
</evidence>
<keyword evidence="2" id="KW-0396">Initiation factor</keyword>
<dbReference type="SMART" id="SM00515">
    <property type="entry name" value="eIF5C"/>
    <property type="match status" value="1"/>
</dbReference>
<dbReference type="SUPFAM" id="SSF48371">
    <property type="entry name" value="ARM repeat"/>
    <property type="match status" value="3"/>
</dbReference>
<dbReference type="EMBL" id="GDRN01055222">
    <property type="protein sequence ID" value="JAI66004.1"/>
    <property type="molecule type" value="Transcribed_RNA"/>
</dbReference>
<proteinExistence type="inferred from homology"/>
<feature type="domain" description="W2" evidence="7">
    <location>
        <begin position="707"/>
        <end position="875"/>
    </location>
</feature>
<comment type="similarity">
    <text evidence="1">Belongs to the eukaryotic initiation factor 4G family.</text>
</comment>
<keyword evidence="3" id="KW-0597">Phosphoprotein</keyword>
<dbReference type="GO" id="GO:0006417">
    <property type="term" value="P:regulation of translation"/>
    <property type="evidence" value="ECO:0007669"/>
    <property type="project" value="UniProtKB-KW"/>
</dbReference>
<evidence type="ECO:0000259" key="7">
    <source>
        <dbReference type="PROSITE" id="PS51363"/>
    </source>
</evidence>
<dbReference type="Pfam" id="PF02854">
    <property type="entry name" value="MIF4G"/>
    <property type="match status" value="1"/>
</dbReference>
<accession>A0A0P4WBS7</accession>
<evidence type="ECO:0000256" key="6">
    <source>
        <dbReference type="SAM" id="MobiDB-lite"/>
    </source>
</evidence>
<name>A0A0P4WBS7_SCYOL</name>
<feature type="compositionally biased region" description="Polar residues" evidence="6">
    <location>
        <begin position="364"/>
        <end position="379"/>
    </location>
</feature>
<dbReference type="Gene3D" id="1.25.40.180">
    <property type="match status" value="3"/>
</dbReference>
<keyword evidence="4" id="KW-0810">Translation regulation</keyword>